<proteinExistence type="inferred from homology"/>
<sequence>MKRFLHVKNVPKLYCANVDSFKYSKTVPTHELLTRLNYISHPKAGLVNWLPAGLSSMNKISNVVRKRMNEIDFEELGLSLISHNSSWKKTGRWETGLEFFKLDGKEYLLVPTAEEEITNHVASHLTSYKNLPLLYYQINPKFRNEKRPRSGLLRGKEFIMKDAYSFDIDEKSAMTTYNNVIGAYTRIFQDLRLPFTKAAADTGEIGGSLSHEWHYLHETGEDTVFSCDNCGSVSNVEKTLSFPVEETEVADVSVTYFMTKDKSTLVCAYYPKDRELQPNFVKNEVPDLNVHITDQELILAEFSDPDTLISKKIIRIMDARLNSRSNFPDFPISFINRSLITTLSDIPIVSAEEFEICGECEDGKLHGNRAIEIGHTFYLGDKYSKPLGCSVEVPVGNKTERKDLMMGCYGIGVSRIIASIGEINKDDKGLNWPRIVAPWEVTVVEAGNGNKEFEEVYRYLNQAGLDYRADNRPKVGLGKKINQSNLMGIPITVILGKKFPIIELEIRGKKYGDSWKQVYESRDFEWEVEYENGQDIKHFVHKDGLSRALEGLLEDM</sequence>
<dbReference type="EC" id="6.1.1.15" evidence="2"/>
<dbReference type="Gene3D" id="3.40.50.800">
    <property type="entry name" value="Anticodon-binding domain"/>
    <property type="match status" value="1"/>
</dbReference>
<name>A0A1E4SKB8_9ASCO</name>
<dbReference type="GO" id="GO:0005524">
    <property type="term" value="F:ATP binding"/>
    <property type="evidence" value="ECO:0007669"/>
    <property type="project" value="UniProtKB-KW"/>
</dbReference>
<evidence type="ECO:0000313" key="12">
    <source>
        <dbReference type="Proteomes" id="UP000094285"/>
    </source>
</evidence>
<dbReference type="SUPFAM" id="SSF55681">
    <property type="entry name" value="Class II aaRS and biotin synthetases"/>
    <property type="match status" value="1"/>
</dbReference>
<dbReference type="PRINTS" id="PR01046">
    <property type="entry name" value="TRNASYNTHPRO"/>
</dbReference>
<dbReference type="GeneID" id="30983841"/>
<evidence type="ECO:0000256" key="5">
    <source>
        <dbReference type="ARBA" id="ARBA00022840"/>
    </source>
</evidence>
<evidence type="ECO:0000256" key="2">
    <source>
        <dbReference type="ARBA" id="ARBA00012831"/>
    </source>
</evidence>
<evidence type="ECO:0000256" key="6">
    <source>
        <dbReference type="ARBA" id="ARBA00022917"/>
    </source>
</evidence>
<dbReference type="InterPro" id="IPR006195">
    <property type="entry name" value="aa-tRNA-synth_II"/>
</dbReference>
<dbReference type="InterPro" id="IPR036621">
    <property type="entry name" value="Anticodon-bd_dom_sf"/>
</dbReference>
<dbReference type="InterPro" id="IPR004154">
    <property type="entry name" value="Anticodon-bd"/>
</dbReference>
<dbReference type="OrthoDB" id="10267474at2759"/>
<dbReference type="PROSITE" id="PS50862">
    <property type="entry name" value="AA_TRNA_LIGASE_II"/>
    <property type="match status" value="1"/>
</dbReference>
<dbReference type="InterPro" id="IPR004500">
    <property type="entry name" value="Pro-tRNA-synth_IIa_bac-type"/>
</dbReference>
<evidence type="ECO:0000256" key="8">
    <source>
        <dbReference type="ARBA" id="ARBA00029731"/>
    </source>
</evidence>
<evidence type="ECO:0000256" key="1">
    <source>
        <dbReference type="ARBA" id="ARBA00008226"/>
    </source>
</evidence>
<dbReference type="GO" id="GO:0006433">
    <property type="term" value="P:prolyl-tRNA aminoacylation"/>
    <property type="evidence" value="ECO:0007669"/>
    <property type="project" value="InterPro"/>
</dbReference>
<dbReference type="AlphaFoldDB" id="A0A1E4SKB8"/>
<dbReference type="SUPFAM" id="SSF52954">
    <property type="entry name" value="Class II aaRS ABD-related"/>
    <property type="match status" value="1"/>
</dbReference>
<comment type="similarity">
    <text evidence="1">Belongs to the class-II aminoacyl-tRNA synthetase family.</text>
</comment>
<keyword evidence="5" id="KW-0067">ATP-binding</keyword>
<protein>
    <recommendedName>
        <fullName evidence="2">proline--tRNA ligase</fullName>
        <ecNumber evidence="2">6.1.1.15</ecNumber>
    </recommendedName>
    <alternativeName>
        <fullName evidence="8">Prolyl-tRNA synthetase</fullName>
    </alternativeName>
</protein>
<evidence type="ECO:0000313" key="11">
    <source>
        <dbReference type="EMBL" id="ODV79872.1"/>
    </source>
</evidence>
<keyword evidence="6" id="KW-0648">Protein biosynthesis</keyword>
<dbReference type="NCBIfam" id="TIGR00409">
    <property type="entry name" value="proS_fam_II"/>
    <property type="match status" value="1"/>
</dbReference>
<evidence type="ECO:0000256" key="3">
    <source>
        <dbReference type="ARBA" id="ARBA00022598"/>
    </source>
</evidence>
<accession>A0A1E4SKB8</accession>
<evidence type="ECO:0000256" key="9">
    <source>
        <dbReference type="ARBA" id="ARBA00047671"/>
    </source>
</evidence>
<feature type="domain" description="Aminoacyl-transfer RNA synthetases class-II family profile" evidence="10">
    <location>
        <begin position="45"/>
        <end position="433"/>
    </location>
</feature>
<dbReference type="InterPro" id="IPR045864">
    <property type="entry name" value="aa-tRNA-synth_II/BPL/LPL"/>
</dbReference>
<dbReference type="Pfam" id="PF03129">
    <property type="entry name" value="HGTP_anticodon"/>
    <property type="match status" value="1"/>
</dbReference>
<dbReference type="GO" id="GO:0005739">
    <property type="term" value="C:mitochondrion"/>
    <property type="evidence" value="ECO:0007669"/>
    <property type="project" value="TreeGrafter"/>
</dbReference>
<gene>
    <name evidence="11" type="ORF">CANTADRAFT_49447</name>
</gene>
<keyword evidence="12" id="KW-1185">Reference proteome</keyword>
<dbReference type="Gene3D" id="3.30.930.10">
    <property type="entry name" value="Bira Bifunctional Protein, Domain 2"/>
    <property type="match status" value="2"/>
</dbReference>
<evidence type="ECO:0000256" key="4">
    <source>
        <dbReference type="ARBA" id="ARBA00022741"/>
    </source>
</evidence>
<dbReference type="STRING" id="984487.A0A1E4SKB8"/>
<organism evidence="11 12">
    <name type="scientific">Suhomyces tanzawaensis NRRL Y-17324</name>
    <dbReference type="NCBI Taxonomy" id="984487"/>
    <lineage>
        <taxon>Eukaryota</taxon>
        <taxon>Fungi</taxon>
        <taxon>Dikarya</taxon>
        <taxon>Ascomycota</taxon>
        <taxon>Saccharomycotina</taxon>
        <taxon>Pichiomycetes</taxon>
        <taxon>Debaryomycetaceae</taxon>
        <taxon>Suhomyces</taxon>
    </lineage>
</organism>
<dbReference type="Proteomes" id="UP000094285">
    <property type="component" value="Unassembled WGS sequence"/>
</dbReference>
<dbReference type="PANTHER" id="PTHR42753:SF2">
    <property type="entry name" value="PROLINE--TRNA LIGASE"/>
    <property type="match status" value="1"/>
</dbReference>
<dbReference type="RefSeq" id="XP_020064994.1">
    <property type="nucleotide sequence ID" value="XM_020209705.1"/>
</dbReference>
<evidence type="ECO:0000256" key="7">
    <source>
        <dbReference type="ARBA" id="ARBA00023146"/>
    </source>
</evidence>
<dbReference type="PANTHER" id="PTHR42753">
    <property type="entry name" value="MITOCHONDRIAL RIBOSOME PROTEIN L39/PROLYL-TRNA LIGASE FAMILY MEMBER"/>
    <property type="match status" value="1"/>
</dbReference>
<keyword evidence="7 11" id="KW-0030">Aminoacyl-tRNA synthetase</keyword>
<keyword evidence="3" id="KW-0436">Ligase</keyword>
<dbReference type="GO" id="GO:0004827">
    <property type="term" value="F:proline-tRNA ligase activity"/>
    <property type="evidence" value="ECO:0007669"/>
    <property type="project" value="UniProtKB-EC"/>
</dbReference>
<dbReference type="InterPro" id="IPR050062">
    <property type="entry name" value="Pro-tRNA_synthetase"/>
</dbReference>
<dbReference type="Pfam" id="PF00587">
    <property type="entry name" value="tRNA-synt_2b"/>
    <property type="match status" value="1"/>
</dbReference>
<evidence type="ECO:0000259" key="10">
    <source>
        <dbReference type="PROSITE" id="PS50862"/>
    </source>
</evidence>
<dbReference type="EMBL" id="KV453911">
    <property type="protein sequence ID" value="ODV79872.1"/>
    <property type="molecule type" value="Genomic_DNA"/>
</dbReference>
<dbReference type="InterPro" id="IPR002314">
    <property type="entry name" value="aa-tRNA-synt_IIb"/>
</dbReference>
<reference evidence="12" key="1">
    <citation type="submission" date="2016-05" db="EMBL/GenBank/DDBJ databases">
        <title>Comparative genomics of biotechnologically important yeasts.</title>
        <authorList>
            <consortium name="DOE Joint Genome Institute"/>
            <person name="Riley R."/>
            <person name="Haridas S."/>
            <person name="Wolfe K.H."/>
            <person name="Lopes M.R."/>
            <person name="Hittinger C.T."/>
            <person name="Goker M."/>
            <person name="Salamov A."/>
            <person name="Wisecaver J."/>
            <person name="Long T.M."/>
            <person name="Aerts A.L."/>
            <person name="Barry K."/>
            <person name="Choi C."/>
            <person name="Clum A."/>
            <person name="Coughlan A.Y."/>
            <person name="Deshpande S."/>
            <person name="Douglass A.P."/>
            <person name="Hanson S.J."/>
            <person name="Klenk H.-P."/>
            <person name="Labutti K."/>
            <person name="Lapidus A."/>
            <person name="Lindquist E."/>
            <person name="Lipzen A."/>
            <person name="Meier-Kolthoff J.P."/>
            <person name="Ohm R.A."/>
            <person name="Otillar R.P."/>
            <person name="Pangilinan J."/>
            <person name="Peng Y."/>
            <person name="Rokas A."/>
            <person name="Rosa C.A."/>
            <person name="Scheuner C."/>
            <person name="Sibirny A.A."/>
            <person name="Slot J.C."/>
            <person name="Stielow J.B."/>
            <person name="Sun H."/>
            <person name="Kurtzman C.P."/>
            <person name="Blackwell M."/>
            <person name="Grigoriev I.V."/>
            <person name="Jeffries T.W."/>
        </authorList>
    </citation>
    <scope>NUCLEOTIDE SEQUENCE [LARGE SCALE GENOMIC DNA]</scope>
    <source>
        <strain evidence="12">NRRL Y-17324</strain>
    </source>
</reference>
<comment type="catalytic activity">
    <reaction evidence="9">
        <text>tRNA(Pro) + L-proline + ATP = L-prolyl-tRNA(Pro) + AMP + diphosphate</text>
        <dbReference type="Rhea" id="RHEA:14305"/>
        <dbReference type="Rhea" id="RHEA-COMP:9700"/>
        <dbReference type="Rhea" id="RHEA-COMP:9702"/>
        <dbReference type="ChEBI" id="CHEBI:30616"/>
        <dbReference type="ChEBI" id="CHEBI:33019"/>
        <dbReference type="ChEBI" id="CHEBI:60039"/>
        <dbReference type="ChEBI" id="CHEBI:78442"/>
        <dbReference type="ChEBI" id="CHEBI:78532"/>
        <dbReference type="ChEBI" id="CHEBI:456215"/>
        <dbReference type="EC" id="6.1.1.15"/>
    </reaction>
</comment>
<dbReference type="InterPro" id="IPR002316">
    <property type="entry name" value="Pro-tRNA-ligase_IIa"/>
</dbReference>
<keyword evidence="4" id="KW-0547">Nucleotide-binding</keyword>